<dbReference type="PROSITE" id="PS51745">
    <property type="entry name" value="PB1"/>
    <property type="match status" value="1"/>
</dbReference>
<dbReference type="GO" id="GO:0070530">
    <property type="term" value="F:K63-linked polyubiquitin modification-dependent protein binding"/>
    <property type="evidence" value="ECO:0007669"/>
    <property type="project" value="TreeGrafter"/>
</dbReference>
<dbReference type="CDD" id="cd02340">
    <property type="entry name" value="ZZ_NBR1_like"/>
    <property type="match status" value="1"/>
</dbReference>
<organism evidence="8 9">
    <name type="scientific">Ramazzottius varieornatus</name>
    <name type="common">Water bear</name>
    <name type="synonym">Tardigrade</name>
    <dbReference type="NCBI Taxonomy" id="947166"/>
    <lineage>
        <taxon>Eukaryota</taxon>
        <taxon>Metazoa</taxon>
        <taxon>Ecdysozoa</taxon>
        <taxon>Tardigrada</taxon>
        <taxon>Eutardigrada</taxon>
        <taxon>Parachela</taxon>
        <taxon>Hypsibioidea</taxon>
        <taxon>Ramazzottiidae</taxon>
        <taxon>Ramazzottius</taxon>
    </lineage>
</organism>
<feature type="compositionally biased region" description="Low complexity" evidence="5">
    <location>
        <begin position="95"/>
        <end position="112"/>
    </location>
</feature>
<feature type="compositionally biased region" description="Basic and acidic residues" evidence="5">
    <location>
        <begin position="113"/>
        <end position="141"/>
    </location>
</feature>
<dbReference type="OrthoDB" id="2122982at2759"/>
<dbReference type="InterPro" id="IPR052260">
    <property type="entry name" value="Autophagy_Rcpt_SigReg"/>
</dbReference>
<dbReference type="InterPro" id="IPR043145">
    <property type="entry name" value="Znf_ZZ_sf"/>
</dbReference>
<evidence type="ECO:0000313" key="9">
    <source>
        <dbReference type="Proteomes" id="UP000186922"/>
    </source>
</evidence>
<keyword evidence="2 4" id="KW-0863">Zinc-finger</keyword>
<evidence type="ECO:0000313" key="8">
    <source>
        <dbReference type="EMBL" id="GAV00518.1"/>
    </source>
</evidence>
<dbReference type="GO" id="GO:0005080">
    <property type="term" value="F:protein kinase C binding"/>
    <property type="evidence" value="ECO:0007669"/>
    <property type="project" value="TreeGrafter"/>
</dbReference>
<keyword evidence="1" id="KW-0479">Metal-binding</keyword>
<dbReference type="InterPro" id="IPR053793">
    <property type="entry name" value="PB1-like"/>
</dbReference>
<evidence type="ECO:0000256" key="2">
    <source>
        <dbReference type="ARBA" id="ARBA00022771"/>
    </source>
</evidence>
<dbReference type="EMBL" id="BDGG01000006">
    <property type="protein sequence ID" value="GAV00518.1"/>
    <property type="molecule type" value="Genomic_DNA"/>
</dbReference>
<dbReference type="GO" id="GO:0000423">
    <property type="term" value="P:mitophagy"/>
    <property type="evidence" value="ECO:0007669"/>
    <property type="project" value="TreeGrafter"/>
</dbReference>
<dbReference type="Pfam" id="PF00564">
    <property type="entry name" value="PB1"/>
    <property type="match status" value="1"/>
</dbReference>
<evidence type="ECO:0000256" key="3">
    <source>
        <dbReference type="ARBA" id="ARBA00022833"/>
    </source>
</evidence>
<dbReference type="PANTHER" id="PTHR15090">
    <property type="entry name" value="SEQUESTOSOME 1-RELATED"/>
    <property type="match status" value="1"/>
</dbReference>
<dbReference type="InterPro" id="IPR000270">
    <property type="entry name" value="PB1_dom"/>
</dbReference>
<dbReference type="SUPFAM" id="SSF54277">
    <property type="entry name" value="CAD &amp; PB1 domains"/>
    <property type="match status" value="1"/>
</dbReference>
<dbReference type="PROSITE" id="PS01357">
    <property type="entry name" value="ZF_ZZ_1"/>
    <property type="match status" value="1"/>
</dbReference>
<evidence type="ECO:0000256" key="1">
    <source>
        <dbReference type="ARBA" id="ARBA00022723"/>
    </source>
</evidence>
<dbReference type="Gene3D" id="3.10.20.90">
    <property type="entry name" value="Phosphatidylinositol 3-kinase Catalytic Subunit, Chain A, domain 1"/>
    <property type="match status" value="1"/>
</dbReference>
<dbReference type="Pfam" id="PF00569">
    <property type="entry name" value="ZZ"/>
    <property type="match status" value="1"/>
</dbReference>
<protein>
    <recommendedName>
        <fullName evidence="10">ZZ-type domain-containing protein</fullName>
    </recommendedName>
</protein>
<sequence length="349" mass="37382">MSQVKVVFESESEIRRFILPSGPGAFQDLVDKVRGVLGPDVAFKVYWKDAEGDFVVVTSDTELQAALDSVNNSGGQGDLLKLYARIMPAGNNIRSFTSTSSASTARAGAEATASHDEEMKDGTQRKEEQEKAKEPEGPKEHVGISCDGCEGIVVGTRYKCKKCLNYDLCETCKGKGYHAEHEMEAITEPRDNTEQCMGPFGPFMNMFGGAGGPFRGGGGPRFGRGRGGFPWMGGPFDGQGPFGPHRGRGGHRHGPYDRNKEGGNYTEATTEEGPNGSSASSNAFASGFNTSAGGSCRAESGMPNFQQPKTVDEIAKTLEDMGIRADGGVLRDLIEQFHGDIVKIIEAFN</sequence>
<dbReference type="CDD" id="cd05992">
    <property type="entry name" value="PB1"/>
    <property type="match status" value="1"/>
</dbReference>
<dbReference type="AlphaFoldDB" id="A0A1D1VLA1"/>
<feature type="region of interest" description="Disordered" evidence="5">
    <location>
        <begin position="95"/>
        <end position="141"/>
    </location>
</feature>
<comment type="caution">
    <text evidence="8">The sequence shown here is derived from an EMBL/GenBank/DDBJ whole genome shotgun (WGS) entry which is preliminary data.</text>
</comment>
<gene>
    <name evidence="8" type="primary">RvY_11352-1</name>
    <name evidence="8" type="synonym">RvY_11352.1</name>
    <name evidence="8" type="ORF">RvY_11352</name>
</gene>
<proteinExistence type="predicted"/>
<dbReference type="GO" id="GO:0044753">
    <property type="term" value="C:amphisome"/>
    <property type="evidence" value="ECO:0007669"/>
    <property type="project" value="TreeGrafter"/>
</dbReference>
<feature type="domain" description="PB1" evidence="7">
    <location>
        <begin position="1"/>
        <end position="83"/>
    </location>
</feature>
<dbReference type="Proteomes" id="UP000186922">
    <property type="component" value="Unassembled WGS sequence"/>
</dbReference>
<keyword evidence="9" id="KW-1185">Reference proteome</keyword>
<evidence type="ECO:0008006" key="10">
    <source>
        <dbReference type="Google" id="ProtNLM"/>
    </source>
</evidence>
<dbReference type="GO" id="GO:0008270">
    <property type="term" value="F:zinc ion binding"/>
    <property type="evidence" value="ECO:0007669"/>
    <property type="project" value="UniProtKB-KW"/>
</dbReference>
<dbReference type="STRING" id="947166.A0A1D1VLA1"/>
<evidence type="ECO:0000259" key="7">
    <source>
        <dbReference type="PROSITE" id="PS51745"/>
    </source>
</evidence>
<dbReference type="Gene3D" id="3.30.60.90">
    <property type="match status" value="1"/>
</dbReference>
<feature type="region of interest" description="Disordered" evidence="5">
    <location>
        <begin position="236"/>
        <end position="282"/>
    </location>
</feature>
<dbReference type="PANTHER" id="PTHR15090:SF0">
    <property type="entry name" value="SEQUESTOSOME-1"/>
    <property type="match status" value="1"/>
</dbReference>
<evidence type="ECO:0000256" key="4">
    <source>
        <dbReference type="PROSITE-ProRule" id="PRU00228"/>
    </source>
</evidence>
<dbReference type="GO" id="GO:0035973">
    <property type="term" value="P:aggrephagy"/>
    <property type="evidence" value="ECO:0007669"/>
    <property type="project" value="TreeGrafter"/>
</dbReference>
<dbReference type="SMART" id="SM00666">
    <property type="entry name" value="PB1"/>
    <property type="match status" value="1"/>
</dbReference>
<evidence type="ECO:0000256" key="5">
    <source>
        <dbReference type="SAM" id="MobiDB-lite"/>
    </source>
</evidence>
<keyword evidence="3" id="KW-0862">Zinc</keyword>
<dbReference type="SUPFAM" id="SSF57850">
    <property type="entry name" value="RING/U-box"/>
    <property type="match status" value="1"/>
</dbReference>
<name>A0A1D1VLA1_RAMVA</name>
<dbReference type="InterPro" id="IPR000433">
    <property type="entry name" value="Znf_ZZ"/>
</dbReference>
<dbReference type="SMART" id="SM00291">
    <property type="entry name" value="ZnF_ZZ"/>
    <property type="match status" value="1"/>
</dbReference>
<dbReference type="PROSITE" id="PS50135">
    <property type="entry name" value="ZF_ZZ_2"/>
    <property type="match status" value="1"/>
</dbReference>
<dbReference type="GO" id="GO:0007032">
    <property type="term" value="P:endosome organization"/>
    <property type="evidence" value="ECO:0007669"/>
    <property type="project" value="TreeGrafter"/>
</dbReference>
<dbReference type="GO" id="GO:0016235">
    <property type="term" value="C:aggresome"/>
    <property type="evidence" value="ECO:0007669"/>
    <property type="project" value="TreeGrafter"/>
</dbReference>
<accession>A0A1D1VLA1</accession>
<reference evidence="8 9" key="1">
    <citation type="journal article" date="2016" name="Nat. Commun.">
        <title>Extremotolerant tardigrade genome and improved radiotolerance of human cultured cells by tardigrade-unique protein.</title>
        <authorList>
            <person name="Hashimoto T."/>
            <person name="Horikawa D.D."/>
            <person name="Saito Y."/>
            <person name="Kuwahara H."/>
            <person name="Kozuka-Hata H."/>
            <person name="Shin-I T."/>
            <person name="Minakuchi Y."/>
            <person name="Ohishi K."/>
            <person name="Motoyama A."/>
            <person name="Aizu T."/>
            <person name="Enomoto A."/>
            <person name="Kondo K."/>
            <person name="Tanaka S."/>
            <person name="Hara Y."/>
            <person name="Koshikawa S."/>
            <person name="Sagara H."/>
            <person name="Miura T."/>
            <person name="Yokobori S."/>
            <person name="Miyagawa K."/>
            <person name="Suzuki Y."/>
            <person name="Kubo T."/>
            <person name="Oyama M."/>
            <person name="Kohara Y."/>
            <person name="Fujiyama A."/>
            <person name="Arakawa K."/>
            <person name="Katayama T."/>
            <person name="Toyoda A."/>
            <person name="Kunieda T."/>
        </authorList>
    </citation>
    <scope>NUCLEOTIDE SEQUENCE [LARGE SCALE GENOMIC DNA]</scope>
    <source>
        <strain evidence="8 9">YOKOZUNA-1</strain>
    </source>
</reference>
<feature type="domain" description="ZZ-type" evidence="6">
    <location>
        <begin position="141"/>
        <end position="191"/>
    </location>
</feature>
<evidence type="ECO:0000259" key="6">
    <source>
        <dbReference type="PROSITE" id="PS50135"/>
    </source>
</evidence>